<keyword evidence="12" id="KW-1185">Reference proteome</keyword>
<evidence type="ECO:0000313" key="10">
    <source>
        <dbReference type="EMBL" id="CAF1539169.1"/>
    </source>
</evidence>
<dbReference type="InterPro" id="IPR050784">
    <property type="entry name" value="IAP"/>
</dbReference>
<proteinExistence type="inferred from homology"/>
<dbReference type="Proteomes" id="UP000663870">
    <property type="component" value="Unassembled WGS sequence"/>
</dbReference>
<dbReference type="Gene3D" id="1.10.1170.10">
    <property type="entry name" value="Inhibitor Of Apoptosis Protein (2mihbC-IAP-1), Chain A"/>
    <property type="match status" value="3"/>
</dbReference>
<evidence type="ECO:0000256" key="1">
    <source>
        <dbReference type="ARBA" id="ARBA00006672"/>
    </source>
</evidence>
<sequence length="569" mass="65093">MKIPTGKSDHFIQNHDYKPSLLSIISNVYQQNIQLCSQLKGHGVHSTNRMKTGGFQYTGVDDTTRCDRCGLEVSGWTQEMNPFYVHLERSPNCEFIRSIQSKDKLIFNHEENPAKRQKTECNINQWNQQSKLIELDILRQVRRRTFSHWPHDKIPTKEQMIIAGFFQCNVGDRVICLYCNLICQQWQENIDDPIEIHTTLSPMCPYVLSSLLTQTEPSSVLIVNEISTDKNGNPLVVLNNINRVQFEQIVYTSAYHISYTSIPSRQATFGTWTANESSPSIDDLVKAGFFYTGVKNIVTCFYCNGSLQNWGNKDNPLIEHITWFPNCAYAKQLSGTELYNKVQKTERIQQDQDKSKTSINRMNNTSVSNHQRLQITDERLLSRLVAARLDLPVSQRLLDQNFKLSVIKRCWENQLQIKQDDFVSNCDLFIACVILQKQIEHIGGNKDNIVIPSIRMKLIRDREQSDTLIQKQLVSSSLSITSTNDISTHASSIVEPMIVETANQLPKTEESISETKLSVNNPCVLCWKEEKHLACIPCGHLAACVGCAQMLHTCPICRRKIEAFVRVYI</sequence>
<dbReference type="GO" id="GO:0043027">
    <property type="term" value="F:cysteine-type endopeptidase inhibitor activity involved in apoptotic process"/>
    <property type="evidence" value="ECO:0007669"/>
    <property type="project" value="TreeGrafter"/>
</dbReference>
<dbReference type="Gene3D" id="3.30.40.10">
    <property type="entry name" value="Zinc/RING finger domain, C3HC4 (zinc finger)"/>
    <property type="match status" value="1"/>
</dbReference>
<dbReference type="FunFam" id="1.10.1170.10:FF:000002">
    <property type="entry name" value="Baculoviral IAP repeat containing 7"/>
    <property type="match status" value="1"/>
</dbReference>
<dbReference type="Pfam" id="PF00653">
    <property type="entry name" value="BIR"/>
    <property type="match status" value="3"/>
</dbReference>
<gene>
    <name evidence="9" type="ORF">JXQ802_LOCUS33294</name>
    <name evidence="10" type="ORF">JXQ802_LOCUS42816</name>
    <name evidence="7" type="ORF">PYM288_LOCUS21752</name>
    <name evidence="8" type="ORF">PYM288_LOCUS27774</name>
</gene>
<evidence type="ECO:0000259" key="6">
    <source>
        <dbReference type="PROSITE" id="PS50089"/>
    </source>
</evidence>
<dbReference type="InterPro" id="IPR013083">
    <property type="entry name" value="Znf_RING/FYVE/PHD"/>
</dbReference>
<evidence type="ECO:0000256" key="5">
    <source>
        <dbReference type="PROSITE-ProRule" id="PRU00175"/>
    </source>
</evidence>
<evidence type="ECO:0000256" key="3">
    <source>
        <dbReference type="ARBA" id="ARBA00022771"/>
    </source>
</evidence>
<dbReference type="SMART" id="SM00238">
    <property type="entry name" value="BIR"/>
    <property type="match status" value="3"/>
</dbReference>
<dbReference type="GO" id="GO:0031398">
    <property type="term" value="P:positive regulation of protein ubiquitination"/>
    <property type="evidence" value="ECO:0007669"/>
    <property type="project" value="TreeGrafter"/>
</dbReference>
<dbReference type="GO" id="GO:0043066">
    <property type="term" value="P:negative regulation of apoptotic process"/>
    <property type="evidence" value="ECO:0007669"/>
    <property type="project" value="TreeGrafter"/>
</dbReference>
<evidence type="ECO:0000313" key="11">
    <source>
        <dbReference type="Proteomes" id="UP000663854"/>
    </source>
</evidence>
<evidence type="ECO:0000313" key="12">
    <source>
        <dbReference type="Proteomes" id="UP000663870"/>
    </source>
</evidence>
<dbReference type="PROSITE" id="PS50143">
    <property type="entry name" value="BIR_REPEAT_2"/>
    <property type="match status" value="3"/>
</dbReference>
<accession>A0A814S2S7</accession>
<evidence type="ECO:0000256" key="2">
    <source>
        <dbReference type="ARBA" id="ARBA00022723"/>
    </source>
</evidence>
<dbReference type="PANTHER" id="PTHR10044:SF139">
    <property type="entry name" value="DEATH-ASSOCIATED INHIBITOR OF APOPTOSIS 2"/>
    <property type="match status" value="1"/>
</dbReference>
<protein>
    <recommendedName>
        <fullName evidence="6">RING-type domain-containing protein</fullName>
    </recommendedName>
</protein>
<dbReference type="GO" id="GO:0005737">
    <property type="term" value="C:cytoplasm"/>
    <property type="evidence" value="ECO:0007669"/>
    <property type="project" value="TreeGrafter"/>
</dbReference>
<dbReference type="EMBL" id="CAJNOL010002956">
    <property type="protein sequence ID" value="CAF1539169.1"/>
    <property type="molecule type" value="Genomic_DNA"/>
</dbReference>
<dbReference type="EMBL" id="CAJNOH010001893">
    <property type="protein sequence ID" value="CAF1258938.1"/>
    <property type="molecule type" value="Genomic_DNA"/>
</dbReference>
<dbReference type="Proteomes" id="UP000663854">
    <property type="component" value="Unassembled WGS sequence"/>
</dbReference>
<keyword evidence="3 5" id="KW-0863">Zinc-finger</keyword>
<dbReference type="InterPro" id="IPR001841">
    <property type="entry name" value="Znf_RING"/>
</dbReference>
<evidence type="ECO:0000313" key="7">
    <source>
        <dbReference type="EMBL" id="CAF1141870.1"/>
    </source>
</evidence>
<dbReference type="PROSITE" id="PS50089">
    <property type="entry name" value="ZF_RING_2"/>
    <property type="match status" value="1"/>
</dbReference>
<comment type="similarity">
    <text evidence="1">Belongs to the IAP family.</text>
</comment>
<evidence type="ECO:0000313" key="8">
    <source>
        <dbReference type="EMBL" id="CAF1258938.1"/>
    </source>
</evidence>
<dbReference type="InterPro" id="IPR001370">
    <property type="entry name" value="BIR_rpt"/>
</dbReference>
<dbReference type="EMBL" id="CAJNOL010001511">
    <property type="protein sequence ID" value="CAF1373756.1"/>
    <property type="molecule type" value="Genomic_DNA"/>
</dbReference>
<dbReference type="Pfam" id="PF13920">
    <property type="entry name" value="zf-C3HC4_3"/>
    <property type="match status" value="1"/>
</dbReference>
<evidence type="ECO:0000256" key="4">
    <source>
        <dbReference type="ARBA" id="ARBA00022833"/>
    </source>
</evidence>
<name>A0A814S2S7_9BILA</name>
<dbReference type="AlphaFoldDB" id="A0A814S2S7"/>
<dbReference type="GO" id="GO:0051726">
    <property type="term" value="P:regulation of cell cycle"/>
    <property type="evidence" value="ECO:0007669"/>
    <property type="project" value="TreeGrafter"/>
</dbReference>
<dbReference type="EMBL" id="CAJNOH010000881">
    <property type="protein sequence ID" value="CAF1141870.1"/>
    <property type="molecule type" value="Genomic_DNA"/>
</dbReference>
<keyword evidence="2" id="KW-0479">Metal-binding</keyword>
<evidence type="ECO:0000313" key="9">
    <source>
        <dbReference type="EMBL" id="CAF1373756.1"/>
    </source>
</evidence>
<feature type="domain" description="RING-type" evidence="6">
    <location>
        <begin position="523"/>
        <end position="558"/>
    </location>
</feature>
<reference evidence="7" key="1">
    <citation type="submission" date="2021-02" db="EMBL/GenBank/DDBJ databases">
        <authorList>
            <person name="Nowell W R."/>
        </authorList>
    </citation>
    <scope>NUCLEOTIDE SEQUENCE</scope>
</reference>
<dbReference type="CDD" id="cd00022">
    <property type="entry name" value="BIR"/>
    <property type="match status" value="2"/>
</dbReference>
<keyword evidence="4" id="KW-0862">Zinc</keyword>
<dbReference type="PANTHER" id="PTHR10044">
    <property type="entry name" value="INHIBITOR OF APOPTOSIS"/>
    <property type="match status" value="1"/>
</dbReference>
<organism evidence="7 11">
    <name type="scientific">Rotaria sordida</name>
    <dbReference type="NCBI Taxonomy" id="392033"/>
    <lineage>
        <taxon>Eukaryota</taxon>
        <taxon>Metazoa</taxon>
        <taxon>Spiralia</taxon>
        <taxon>Gnathifera</taxon>
        <taxon>Rotifera</taxon>
        <taxon>Eurotatoria</taxon>
        <taxon>Bdelloidea</taxon>
        <taxon>Philodinida</taxon>
        <taxon>Philodinidae</taxon>
        <taxon>Rotaria</taxon>
    </lineage>
</organism>
<dbReference type="GO" id="GO:0008270">
    <property type="term" value="F:zinc ion binding"/>
    <property type="evidence" value="ECO:0007669"/>
    <property type="project" value="UniProtKB-KW"/>
</dbReference>
<dbReference type="GO" id="GO:0061630">
    <property type="term" value="F:ubiquitin protein ligase activity"/>
    <property type="evidence" value="ECO:0007669"/>
    <property type="project" value="TreeGrafter"/>
</dbReference>
<dbReference type="GO" id="GO:0005634">
    <property type="term" value="C:nucleus"/>
    <property type="evidence" value="ECO:0007669"/>
    <property type="project" value="TreeGrafter"/>
</dbReference>
<comment type="caution">
    <text evidence="7">The sequence shown here is derived from an EMBL/GenBank/DDBJ whole genome shotgun (WGS) entry which is preliminary data.</text>
</comment>
<dbReference type="SUPFAM" id="SSF57924">
    <property type="entry name" value="Inhibitor of apoptosis (IAP) repeat"/>
    <property type="match status" value="3"/>
</dbReference>